<dbReference type="AlphaFoldDB" id="A0A412AXQ5"/>
<evidence type="ECO:0000313" key="1">
    <source>
        <dbReference type="EMBL" id="RGQ40935.1"/>
    </source>
</evidence>
<proteinExistence type="predicted"/>
<organism evidence="1 2">
    <name type="scientific">[Clostridium] leptum</name>
    <dbReference type="NCBI Taxonomy" id="1535"/>
    <lineage>
        <taxon>Bacteria</taxon>
        <taxon>Bacillati</taxon>
        <taxon>Bacillota</taxon>
        <taxon>Clostridia</taxon>
        <taxon>Eubacteriales</taxon>
        <taxon>Oscillospiraceae</taxon>
        <taxon>Oscillospiraceae incertae sedis</taxon>
    </lineage>
</organism>
<gene>
    <name evidence="1" type="ORF">DWY99_06965</name>
</gene>
<dbReference type="Proteomes" id="UP000284751">
    <property type="component" value="Unassembled WGS sequence"/>
</dbReference>
<comment type="caution">
    <text evidence="1">The sequence shown here is derived from an EMBL/GenBank/DDBJ whole genome shotgun (WGS) entry which is preliminary data.</text>
</comment>
<accession>A0A412AXQ5</accession>
<sequence>MEISEKAIQDMQRQVDACSSYIDALARNSCRSPEKVNTMLDAAMQKIELCCIELRRICEINRPASNPVLFAQSSYYAKEIYGEVTLMDTGWLDIRLNALLPHCRFSGGTQYISDTITRLLKRFRDTGGELPFFQKAFLAIVEHRPVSGCGAFDQDNKGFKAVINSLKGRVFADDDQFELSLGLFTIQDEESCCHIYVTPSDAAGDFLYQMAEPF</sequence>
<evidence type="ECO:0000313" key="2">
    <source>
        <dbReference type="Proteomes" id="UP000284751"/>
    </source>
</evidence>
<reference evidence="1 2" key="1">
    <citation type="submission" date="2018-08" db="EMBL/GenBank/DDBJ databases">
        <title>A genome reference for cultivated species of the human gut microbiota.</title>
        <authorList>
            <person name="Zou Y."/>
            <person name="Xue W."/>
            <person name="Luo G."/>
        </authorList>
    </citation>
    <scope>NUCLEOTIDE SEQUENCE [LARGE SCALE GENOMIC DNA]</scope>
    <source>
        <strain evidence="1 2">AF28-26</strain>
    </source>
</reference>
<name>A0A412AXQ5_9FIRM</name>
<dbReference type="EMBL" id="QRTC01000022">
    <property type="protein sequence ID" value="RGQ40935.1"/>
    <property type="molecule type" value="Genomic_DNA"/>
</dbReference>
<protein>
    <submittedName>
        <fullName evidence="1">Uncharacterized protein</fullName>
    </submittedName>
</protein>